<dbReference type="AlphaFoldDB" id="A6DPV8"/>
<name>A6DPV8_9BACT</name>
<dbReference type="Pfam" id="PF00754">
    <property type="entry name" value="F5_F8_type_C"/>
    <property type="match status" value="1"/>
</dbReference>
<dbReference type="RefSeq" id="WP_007279889.1">
    <property type="nucleotide sequence ID" value="NZ_ABCK01000017.1"/>
</dbReference>
<feature type="chain" id="PRO_5002694633" description="F5/8 type C domain-containing protein" evidence="1">
    <location>
        <begin position="23"/>
        <end position="180"/>
    </location>
</feature>
<dbReference type="InterPro" id="IPR008979">
    <property type="entry name" value="Galactose-bd-like_sf"/>
</dbReference>
<evidence type="ECO:0000313" key="3">
    <source>
        <dbReference type="EMBL" id="EDM26403.1"/>
    </source>
</evidence>
<dbReference type="PROSITE" id="PS50022">
    <property type="entry name" value="FA58C_3"/>
    <property type="match status" value="1"/>
</dbReference>
<evidence type="ECO:0000259" key="2">
    <source>
        <dbReference type="PROSITE" id="PS50022"/>
    </source>
</evidence>
<comment type="caution">
    <text evidence="3">The sequence shown here is derived from an EMBL/GenBank/DDBJ whole genome shotgun (WGS) entry which is preliminary data.</text>
</comment>
<keyword evidence="4" id="KW-1185">Reference proteome</keyword>
<keyword evidence="1" id="KW-0732">Signal</keyword>
<accession>A6DPV8</accession>
<gene>
    <name evidence="3" type="ORF">LNTAR_20067</name>
</gene>
<feature type="signal peptide" evidence="1">
    <location>
        <begin position="1"/>
        <end position="22"/>
    </location>
</feature>
<evidence type="ECO:0000313" key="4">
    <source>
        <dbReference type="Proteomes" id="UP000004947"/>
    </source>
</evidence>
<sequence length="180" mass="20303">MNLFLSTIYLCLSLFFTSLLHAENTDSIIVTKVSASSVFKHYRAENAVDNKITDDSRWLNSPTQEGAIWLQLEWDEVRTLHSVQVFSGFQKEQESIVSALGIEFREPDGTWRSIPSAMVKGNTNAALKIYFDSKNEIKTNALRITVTKTEGGIARIKEVVILPSEVKVTEPVKEGNYIYI</sequence>
<organism evidence="3 4">
    <name type="scientific">Lentisphaera araneosa HTCC2155</name>
    <dbReference type="NCBI Taxonomy" id="313628"/>
    <lineage>
        <taxon>Bacteria</taxon>
        <taxon>Pseudomonadati</taxon>
        <taxon>Lentisphaerota</taxon>
        <taxon>Lentisphaeria</taxon>
        <taxon>Lentisphaerales</taxon>
        <taxon>Lentisphaeraceae</taxon>
        <taxon>Lentisphaera</taxon>
    </lineage>
</organism>
<reference evidence="3 4" key="1">
    <citation type="journal article" date="2010" name="J. Bacteriol.">
        <title>Genome sequence of Lentisphaera araneosa HTCC2155T, the type species of the order Lentisphaerales in the phylum Lentisphaerae.</title>
        <authorList>
            <person name="Thrash J.C."/>
            <person name="Cho J.C."/>
            <person name="Vergin K.L."/>
            <person name="Morris R.M."/>
            <person name="Giovannoni S.J."/>
        </authorList>
    </citation>
    <scope>NUCLEOTIDE SEQUENCE [LARGE SCALE GENOMIC DNA]</scope>
    <source>
        <strain evidence="3 4">HTCC2155</strain>
    </source>
</reference>
<dbReference type="Gene3D" id="2.60.120.260">
    <property type="entry name" value="Galactose-binding domain-like"/>
    <property type="match status" value="1"/>
</dbReference>
<dbReference type="SUPFAM" id="SSF49785">
    <property type="entry name" value="Galactose-binding domain-like"/>
    <property type="match status" value="1"/>
</dbReference>
<dbReference type="InterPro" id="IPR000421">
    <property type="entry name" value="FA58C"/>
</dbReference>
<evidence type="ECO:0000256" key="1">
    <source>
        <dbReference type="SAM" id="SignalP"/>
    </source>
</evidence>
<dbReference type="EMBL" id="ABCK01000017">
    <property type="protein sequence ID" value="EDM26403.1"/>
    <property type="molecule type" value="Genomic_DNA"/>
</dbReference>
<proteinExistence type="predicted"/>
<feature type="domain" description="F5/8 type C" evidence="2">
    <location>
        <begin position="16"/>
        <end position="164"/>
    </location>
</feature>
<dbReference type="Proteomes" id="UP000004947">
    <property type="component" value="Unassembled WGS sequence"/>
</dbReference>
<dbReference type="OrthoDB" id="714059at2"/>
<dbReference type="STRING" id="313628.LNTAR_20067"/>
<protein>
    <recommendedName>
        <fullName evidence="2">F5/8 type C domain-containing protein</fullName>
    </recommendedName>
</protein>